<dbReference type="FunFam" id="3.90.170.10:FF:000001">
    <property type="entry name" value="Adenylosuccinate synthetase"/>
    <property type="match status" value="1"/>
</dbReference>
<dbReference type="NCBIfam" id="NF010355">
    <property type="entry name" value="PRK13783.1"/>
    <property type="match status" value="1"/>
</dbReference>
<proteinExistence type="inferred from homology"/>
<dbReference type="InterPro" id="IPR042109">
    <property type="entry name" value="Adenylosuccinate_synth_dom1"/>
</dbReference>
<dbReference type="OrthoDB" id="9807553at2"/>
<dbReference type="PANTHER" id="PTHR11846:SF0">
    <property type="entry name" value="ADENYLOSUCCINATE SYNTHETASE"/>
    <property type="match status" value="1"/>
</dbReference>
<evidence type="ECO:0000256" key="2">
    <source>
        <dbReference type="ARBA" id="ARBA00022598"/>
    </source>
</evidence>
<feature type="binding site" evidence="8">
    <location>
        <position position="142"/>
    </location>
    <ligand>
        <name>IMP</name>
        <dbReference type="ChEBI" id="CHEBI:58053"/>
        <note>ligand shared between dimeric partners</note>
    </ligand>
</feature>
<keyword evidence="4 8" id="KW-0547">Nucleotide-binding</keyword>
<accession>A0A176JZE0</accession>
<dbReference type="InterPro" id="IPR027417">
    <property type="entry name" value="P-loop_NTPase"/>
</dbReference>
<feature type="active site" description="Proton donor" evidence="8">
    <location>
        <position position="41"/>
    </location>
</feature>
<keyword evidence="2 8" id="KW-0436">Ligase</keyword>
<evidence type="ECO:0000256" key="9">
    <source>
        <dbReference type="PROSITE-ProRule" id="PRU10134"/>
    </source>
</evidence>
<dbReference type="SUPFAM" id="SSF52540">
    <property type="entry name" value="P-loop containing nucleoside triphosphate hydrolases"/>
    <property type="match status" value="1"/>
</dbReference>
<evidence type="ECO:0000256" key="5">
    <source>
        <dbReference type="ARBA" id="ARBA00022755"/>
    </source>
</evidence>
<comment type="similarity">
    <text evidence="8 10">Belongs to the adenylosuccinate synthetase family.</text>
</comment>
<dbReference type="CDD" id="cd03108">
    <property type="entry name" value="AdSS"/>
    <property type="match status" value="1"/>
</dbReference>
<dbReference type="InterPro" id="IPR018220">
    <property type="entry name" value="Adenylosuccin_syn_GTP-bd"/>
</dbReference>
<evidence type="ECO:0000313" key="11">
    <source>
        <dbReference type="EMBL" id="OAA29437.1"/>
    </source>
</evidence>
<keyword evidence="12" id="KW-1185">Reference proteome</keyword>
<feature type="binding site" evidence="8">
    <location>
        <begin position="12"/>
        <end position="18"/>
    </location>
    <ligand>
        <name>GTP</name>
        <dbReference type="ChEBI" id="CHEBI:37565"/>
    </ligand>
</feature>
<dbReference type="GO" id="GO:0005525">
    <property type="term" value="F:GTP binding"/>
    <property type="evidence" value="ECO:0007669"/>
    <property type="project" value="UniProtKB-UniRule"/>
</dbReference>
<evidence type="ECO:0000256" key="7">
    <source>
        <dbReference type="ARBA" id="ARBA00023134"/>
    </source>
</evidence>
<dbReference type="PANTHER" id="PTHR11846">
    <property type="entry name" value="ADENYLOSUCCINATE SYNTHETASE"/>
    <property type="match status" value="1"/>
</dbReference>
<feature type="binding site" description="in other chain" evidence="8">
    <location>
        <position position="299"/>
    </location>
    <ligand>
        <name>IMP</name>
        <dbReference type="ChEBI" id="CHEBI:58053"/>
        <note>ligand shared between dimeric partners</note>
    </ligand>
</feature>
<dbReference type="Gene3D" id="3.40.440.10">
    <property type="entry name" value="Adenylosuccinate Synthetase, subunit A, domain 1"/>
    <property type="match status" value="1"/>
</dbReference>
<name>A0A176JZE0_9BACT</name>
<dbReference type="STRING" id="1453497.AT15_01830"/>
<dbReference type="UniPathway" id="UPA00075">
    <property type="reaction ID" value="UER00335"/>
</dbReference>
<keyword evidence="8" id="KW-0963">Cytoplasm</keyword>
<dbReference type="InterPro" id="IPR042110">
    <property type="entry name" value="Adenylosuccinate_synth_dom2"/>
</dbReference>
<evidence type="ECO:0000313" key="12">
    <source>
        <dbReference type="Proteomes" id="UP000077339"/>
    </source>
</evidence>
<comment type="subcellular location">
    <subcellularLocation>
        <location evidence="8">Cytoplasm</location>
    </subcellularLocation>
</comment>
<dbReference type="Gene3D" id="1.10.300.10">
    <property type="entry name" value="Adenylosuccinate Synthetase, subunit A, domain 2"/>
    <property type="match status" value="1"/>
</dbReference>
<dbReference type="PATRIC" id="fig|1453497.3.peg.363"/>
<keyword evidence="5 8" id="KW-0658">Purine biosynthesis</keyword>
<feature type="binding site" evidence="8">
    <location>
        <begin position="295"/>
        <end position="301"/>
    </location>
    <ligand>
        <name>substrate</name>
    </ligand>
</feature>
<comment type="caution">
    <text evidence="11">The sequence shown here is derived from an EMBL/GenBank/DDBJ whole genome shotgun (WGS) entry which is preliminary data.</text>
</comment>
<feature type="binding site" description="in other chain" evidence="8">
    <location>
        <position position="128"/>
    </location>
    <ligand>
        <name>IMP</name>
        <dbReference type="ChEBI" id="CHEBI:58053"/>
        <note>ligand shared between dimeric partners</note>
    </ligand>
</feature>
<keyword evidence="6 8" id="KW-0460">Magnesium</keyword>
<dbReference type="RefSeq" id="WP_068348199.1">
    <property type="nucleotide sequence ID" value="NZ_JFHK01000018.1"/>
</dbReference>
<feature type="binding site" evidence="8">
    <location>
        <position position="40"/>
    </location>
    <ligand>
        <name>Mg(2+)</name>
        <dbReference type="ChEBI" id="CHEBI:18420"/>
    </ligand>
</feature>
<dbReference type="InterPro" id="IPR042111">
    <property type="entry name" value="Adenylosuccinate_synth_dom3"/>
</dbReference>
<feature type="binding site" evidence="8">
    <location>
        <position position="13"/>
    </location>
    <ligand>
        <name>Mg(2+)</name>
        <dbReference type="ChEBI" id="CHEBI:18420"/>
    </ligand>
</feature>
<evidence type="ECO:0000256" key="8">
    <source>
        <dbReference type="HAMAP-Rule" id="MF_00011"/>
    </source>
</evidence>
<feature type="binding site" evidence="8">
    <location>
        <begin position="40"/>
        <end position="42"/>
    </location>
    <ligand>
        <name>GTP</name>
        <dbReference type="ChEBI" id="CHEBI:37565"/>
    </ligand>
</feature>
<feature type="binding site" description="in other chain" evidence="8">
    <location>
        <begin position="13"/>
        <end position="16"/>
    </location>
    <ligand>
        <name>IMP</name>
        <dbReference type="ChEBI" id="CHEBI:58053"/>
        <note>ligand shared between dimeric partners</note>
    </ligand>
</feature>
<dbReference type="Pfam" id="PF00709">
    <property type="entry name" value="Adenylsucc_synt"/>
    <property type="match status" value="1"/>
</dbReference>
<comment type="function">
    <text evidence="8">Plays an important role in the de novo pathway of purine nucleotide biosynthesis. Catalyzes the first committed step in the biosynthesis of AMP from IMP.</text>
</comment>
<keyword evidence="7 8" id="KW-0342">GTP-binding</keyword>
<dbReference type="GO" id="GO:0004019">
    <property type="term" value="F:adenylosuccinate synthase activity"/>
    <property type="evidence" value="ECO:0007669"/>
    <property type="project" value="UniProtKB-UniRule"/>
</dbReference>
<dbReference type="EC" id="6.3.4.4" evidence="8 10"/>
<dbReference type="AlphaFoldDB" id="A0A176JZE0"/>
<comment type="subunit">
    <text evidence="1 8">Homodimer.</text>
</comment>
<feature type="binding site" description="in other chain" evidence="8">
    <location>
        <position position="221"/>
    </location>
    <ligand>
        <name>IMP</name>
        <dbReference type="ChEBI" id="CHEBI:58053"/>
        <note>ligand shared between dimeric partners</note>
    </ligand>
</feature>
<reference evidence="11 12" key="1">
    <citation type="submission" date="2014-02" db="EMBL/GenBank/DDBJ databases">
        <title>Kosmotoga genome sequencing.</title>
        <authorList>
            <person name="Pollo S.M."/>
            <person name="Charchuk R."/>
            <person name="Nesbo C.L."/>
        </authorList>
    </citation>
    <scope>NUCLEOTIDE SEQUENCE [LARGE SCALE GENOMIC DNA]</scope>
    <source>
        <strain evidence="11 12">S304</strain>
    </source>
</reference>
<evidence type="ECO:0000256" key="1">
    <source>
        <dbReference type="ARBA" id="ARBA00011738"/>
    </source>
</evidence>
<dbReference type="InterPro" id="IPR001114">
    <property type="entry name" value="Adenylosuccinate_synthetase"/>
</dbReference>
<feature type="binding site" evidence="8">
    <location>
        <position position="301"/>
    </location>
    <ligand>
        <name>GTP</name>
        <dbReference type="ChEBI" id="CHEBI:37565"/>
    </ligand>
</feature>
<organism evidence="11 12">
    <name type="scientific">Kosmotoga arenicorallina S304</name>
    <dbReference type="NCBI Taxonomy" id="1453497"/>
    <lineage>
        <taxon>Bacteria</taxon>
        <taxon>Thermotogati</taxon>
        <taxon>Thermotogota</taxon>
        <taxon>Thermotogae</taxon>
        <taxon>Kosmotogales</taxon>
        <taxon>Kosmotogaceae</taxon>
        <taxon>Kosmotoga</taxon>
    </lineage>
</organism>
<dbReference type="GO" id="GO:0044208">
    <property type="term" value="P:'de novo' AMP biosynthetic process"/>
    <property type="evidence" value="ECO:0007669"/>
    <property type="project" value="UniProtKB-UniRule"/>
</dbReference>
<dbReference type="HAMAP" id="MF_00011">
    <property type="entry name" value="Adenylosucc_synth"/>
    <property type="match status" value="1"/>
</dbReference>
<dbReference type="PROSITE" id="PS00513">
    <property type="entry name" value="ADENYLOSUCCIN_SYN_2"/>
    <property type="match status" value="1"/>
</dbReference>
<comment type="catalytic activity">
    <reaction evidence="8 10">
        <text>IMP + L-aspartate + GTP = N(6)-(1,2-dicarboxyethyl)-AMP + GDP + phosphate + 2 H(+)</text>
        <dbReference type="Rhea" id="RHEA:15753"/>
        <dbReference type="ChEBI" id="CHEBI:15378"/>
        <dbReference type="ChEBI" id="CHEBI:29991"/>
        <dbReference type="ChEBI" id="CHEBI:37565"/>
        <dbReference type="ChEBI" id="CHEBI:43474"/>
        <dbReference type="ChEBI" id="CHEBI:57567"/>
        <dbReference type="ChEBI" id="CHEBI:58053"/>
        <dbReference type="ChEBI" id="CHEBI:58189"/>
        <dbReference type="EC" id="6.3.4.4"/>
    </reaction>
</comment>
<sequence>MKRIAVIGAQWGDEGKGKIVNYFARNYRWVIRFSGGANAGHTIYIKGKKYVNHLLPSIDPYSDSRGFLSSGMVIDLEEMAKEIEKMEVDFPGIGERFYVDPEAVMTLPWHKEQDMLLEGMREKPIGTTGKGIGPAYTDKVSREGLKIYMLQDESTLLERLKELYALKRALFGDKFSMDYKEIFEYLIKLRDRLLRLGVNIAGSIELMEDFRESTLLFEGAQGVMLDLDFGTYPFVTSSTCTAHGVISSGFSTAELDGVFGVIKAYTTRVGSGVFPTEEHAHIADIIRERGSEFGATTGRPRRVGWLDLPAIRYAKVRSAFTHLIITKGDVLSGLDEIKVCVAYEIDGKEKRTPFTSQELFKAKPIYRTMKGWNSVKDKNFDDYIKFIEDEVELPVSYVSYGPGTDEINKK</sequence>
<feature type="active site" description="Proton acceptor" evidence="8">
    <location>
        <position position="13"/>
    </location>
</feature>
<gene>
    <name evidence="8" type="primary">purA</name>
    <name evidence="11" type="ORF">AT15_01830</name>
</gene>
<feature type="binding site" description="in other chain" evidence="8">
    <location>
        <begin position="38"/>
        <end position="41"/>
    </location>
    <ligand>
        <name>IMP</name>
        <dbReference type="ChEBI" id="CHEBI:58053"/>
        <note>ligand shared between dimeric partners</note>
    </ligand>
</feature>
<feature type="binding site" description="in other chain" evidence="8">
    <location>
        <position position="236"/>
    </location>
    <ligand>
        <name>IMP</name>
        <dbReference type="ChEBI" id="CHEBI:58053"/>
        <note>ligand shared between dimeric partners</note>
    </ligand>
</feature>
<comment type="cofactor">
    <cofactor evidence="8">
        <name>Mg(2+)</name>
        <dbReference type="ChEBI" id="CHEBI:18420"/>
    </cofactor>
    <text evidence="8">Binds 1 Mg(2+) ion per subunit.</text>
</comment>
<evidence type="ECO:0000256" key="4">
    <source>
        <dbReference type="ARBA" id="ARBA00022741"/>
    </source>
</evidence>
<dbReference type="GO" id="GO:0046040">
    <property type="term" value="P:IMP metabolic process"/>
    <property type="evidence" value="ECO:0007669"/>
    <property type="project" value="TreeGrafter"/>
</dbReference>
<evidence type="ECO:0000256" key="10">
    <source>
        <dbReference type="RuleBase" id="RU000520"/>
    </source>
</evidence>
<dbReference type="SMART" id="SM00788">
    <property type="entry name" value="Adenylsucc_synt"/>
    <property type="match status" value="1"/>
</dbReference>
<dbReference type="Gene3D" id="3.90.170.10">
    <property type="entry name" value="Adenylosuccinate Synthetase, subunit A, domain 3"/>
    <property type="match status" value="1"/>
</dbReference>
<feature type="binding site" evidence="8">
    <location>
        <begin position="327"/>
        <end position="329"/>
    </location>
    <ligand>
        <name>GTP</name>
        <dbReference type="ChEBI" id="CHEBI:37565"/>
    </ligand>
</feature>
<keyword evidence="3 8" id="KW-0479">Metal-binding</keyword>
<feature type="binding site" evidence="8">
    <location>
        <begin position="399"/>
        <end position="401"/>
    </location>
    <ligand>
        <name>GTP</name>
        <dbReference type="ChEBI" id="CHEBI:37565"/>
    </ligand>
</feature>
<dbReference type="PROSITE" id="PS01266">
    <property type="entry name" value="ADENYLOSUCCIN_SYN_1"/>
    <property type="match status" value="1"/>
</dbReference>
<dbReference type="InterPro" id="IPR033128">
    <property type="entry name" value="Adenylosuccin_syn_Lys_AS"/>
</dbReference>
<evidence type="ECO:0000256" key="6">
    <source>
        <dbReference type="ARBA" id="ARBA00022842"/>
    </source>
</evidence>
<comment type="pathway">
    <text evidence="8 10">Purine metabolism; AMP biosynthesis via de novo pathway; AMP from IMP: step 1/2.</text>
</comment>
<dbReference type="GO" id="GO:0005737">
    <property type="term" value="C:cytoplasm"/>
    <property type="evidence" value="ECO:0007669"/>
    <property type="project" value="UniProtKB-SubCell"/>
</dbReference>
<evidence type="ECO:0000256" key="3">
    <source>
        <dbReference type="ARBA" id="ARBA00022723"/>
    </source>
</evidence>
<dbReference type="NCBIfam" id="NF002223">
    <property type="entry name" value="PRK01117.1"/>
    <property type="match status" value="1"/>
</dbReference>
<protein>
    <recommendedName>
        <fullName evidence="8 10">Adenylosuccinate synthetase</fullName>
        <shortName evidence="8">AMPSase</shortName>
        <shortName evidence="8">AdSS</shortName>
        <ecNumber evidence="8 10">6.3.4.4</ecNumber>
    </recommendedName>
    <alternativeName>
        <fullName evidence="8">IMP--aspartate ligase</fullName>
    </alternativeName>
</protein>
<dbReference type="EMBL" id="JFHK01000018">
    <property type="protein sequence ID" value="OAA29437.1"/>
    <property type="molecule type" value="Genomic_DNA"/>
</dbReference>
<dbReference type="GO" id="GO:0000287">
    <property type="term" value="F:magnesium ion binding"/>
    <property type="evidence" value="ECO:0007669"/>
    <property type="project" value="UniProtKB-UniRule"/>
</dbReference>
<dbReference type="Proteomes" id="UP000077339">
    <property type="component" value="Unassembled WGS sequence"/>
</dbReference>
<feature type="active site" evidence="9">
    <location>
        <position position="139"/>
    </location>
</feature>